<dbReference type="InParanoid" id="A0A061DI47"/>
<keyword evidence="3" id="KW-1185">Reference proteome</keyword>
<dbReference type="InterPro" id="IPR002213">
    <property type="entry name" value="UDP_glucos_trans"/>
</dbReference>
<sequence length="351" mass="39961">MANCTKLHIAMFPSLAFGHMIPYLELAKLRAQKGHKISFISTPRNVDRLPKLPPNVASSIQFVKLPQPHVENLPENAEATIDLPYEKPPSPLIDIQDDRKKPEDFTKPPKWVPFPSSVAFRLFEILRIFDSIAGEGSHTSDLYRFEKAIERSDAIAVRSCWEFETEYLNLLKELHQKAVIPVGLLPPTAYNNGNHDDEIWKPIKEWLDKQQPGSVVYVAFGSEAKPNNESIELPDGFEERTVGRGVVCTSWGPQLKILAHDLVGLNARVMEEKKMGYVIPRNEDDGAFTRDSVAESLRLVMVEEEGKIYRAKAKEMKEIFGDWEKQECYIDQLLSFLVTNKNLIKGSRMEE</sequence>
<dbReference type="GO" id="GO:0008194">
    <property type="term" value="F:UDP-glycosyltransferase activity"/>
    <property type="evidence" value="ECO:0000318"/>
    <property type="project" value="GO_Central"/>
</dbReference>
<dbReference type="Gramene" id="EOX91917">
    <property type="protein sequence ID" value="EOX91917"/>
    <property type="gene ID" value="TCM_000968"/>
</dbReference>
<name>A0A061DI47_THECC</name>
<dbReference type="Gene3D" id="3.40.50.2000">
    <property type="entry name" value="Glycogen Phosphorylase B"/>
    <property type="match status" value="5"/>
</dbReference>
<dbReference type="OMA" id="RQEMYLY"/>
<evidence type="ECO:0000313" key="2">
    <source>
        <dbReference type="EMBL" id="EOX91917.1"/>
    </source>
</evidence>
<dbReference type="STRING" id="3641.A0A061DI47"/>
<dbReference type="Proteomes" id="UP000026915">
    <property type="component" value="Chromosome 1"/>
</dbReference>
<dbReference type="eggNOG" id="KOG1192">
    <property type="taxonomic scope" value="Eukaryota"/>
</dbReference>
<dbReference type="PANTHER" id="PTHR48045">
    <property type="entry name" value="UDP-GLYCOSYLTRANSFERASE 72B1"/>
    <property type="match status" value="1"/>
</dbReference>
<accession>A0A061DI47</accession>
<protein>
    <submittedName>
        <fullName evidence="2">UDP-Glycosyltransferase superfamily protein, putative</fullName>
    </submittedName>
</protein>
<dbReference type="PANTHER" id="PTHR48045:SF20">
    <property type="entry name" value="UDP-RHAMNOSE:RHAMNOSYLTRANSFERASE 1"/>
    <property type="match status" value="1"/>
</dbReference>
<proteinExistence type="predicted"/>
<evidence type="ECO:0000256" key="1">
    <source>
        <dbReference type="ARBA" id="ARBA00022679"/>
    </source>
</evidence>
<dbReference type="AlphaFoldDB" id="A0A061DI47"/>
<dbReference type="EMBL" id="CM001879">
    <property type="protein sequence ID" value="EOX91917.1"/>
    <property type="molecule type" value="Genomic_DNA"/>
</dbReference>
<dbReference type="HOGENOM" id="CLU_001724_2_3_1"/>
<evidence type="ECO:0000313" key="3">
    <source>
        <dbReference type="Proteomes" id="UP000026915"/>
    </source>
</evidence>
<gene>
    <name evidence="2" type="ORF">TCM_000968</name>
</gene>
<keyword evidence="1" id="KW-0808">Transferase</keyword>
<reference evidence="2 3" key="1">
    <citation type="journal article" date="2013" name="Genome Biol.">
        <title>The genome sequence of the most widely cultivated cacao type and its use to identify candidate genes regulating pod color.</title>
        <authorList>
            <person name="Motamayor J.C."/>
            <person name="Mockaitis K."/>
            <person name="Schmutz J."/>
            <person name="Haiminen N."/>
            <person name="Iii D.L."/>
            <person name="Cornejo O."/>
            <person name="Findley S.D."/>
            <person name="Zheng P."/>
            <person name="Utro F."/>
            <person name="Royaert S."/>
            <person name="Saski C."/>
            <person name="Jenkins J."/>
            <person name="Podicheti R."/>
            <person name="Zhao M."/>
            <person name="Scheffler B.E."/>
            <person name="Stack J.C."/>
            <person name="Feltus F.A."/>
            <person name="Mustiga G.M."/>
            <person name="Amores F."/>
            <person name="Phillips W."/>
            <person name="Marelli J.P."/>
            <person name="May G.D."/>
            <person name="Shapiro H."/>
            <person name="Ma J."/>
            <person name="Bustamante C.D."/>
            <person name="Schnell R.J."/>
            <person name="Main D."/>
            <person name="Gilbert D."/>
            <person name="Parida L."/>
            <person name="Kuhn D.N."/>
        </authorList>
    </citation>
    <scope>NUCLEOTIDE SEQUENCE [LARGE SCALE GENOMIC DNA]</scope>
    <source>
        <strain evidence="3">cv. Matina 1-6</strain>
    </source>
</reference>
<dbReference type="CDD" id="cd03784">
    <property type="entry name" value="GT1_Gtf-like"/>
    <property type="match status" value="1"/>
</dbReference>
<organism evidence="2 3">
    <name type="scientific">Theobroma cacao</name>
    <name type="common">Cacao</name>
    <name type="synonym">Cocoa</name>
    <dbReference type="NCBI Taxonomy" id="3641"/>
    <lineage>
        <taxon>Eukaryota</taxon>
        <taxon>Viridiplantae</taxon>
        <taxon>Streptophyta</taxon>
        <taxon>Embryophyta</taxon>
        <taxon>Tracheophyta</taxon>
        <taxon>Spermatophyta</taxon>
        <taxon>Magnoliopsida</taxon>
        <taxon>eudicotyledons</taxon>
        <taxon>Gunneridae</taxon>
        <taxon>Pentapetalae</taxon>
        <taxon>rosids</taxon>
        <taxon>malvids</taxon>
        <taxon>Malvales</taxon>
        <taxon>Malvaceae</taxon>
        <taxon>Byttnerioideae</taxon>
        <taxon>Theobroma</taxon>
    </lineage>
</organism>
<dbReference type="SUPFAM" id="SSF53756">
    <property type="entry name" value="UDP-Glycosyltransferase/glycogen phosphorylase"/>
    <property type="match status" value="1"/>
</dbReference>